<feature type="transmembrane region" description="Helical" evidence="6">
    <location>
        <begin position="21"/>
        <end position="44"/>
    </location>
</feature>
<dbReference type="CDD" id="cd18774">
    <property type="entry name" value="PDC2_HK_sensor"/>
    <property type="match status" value="1"/>
</dbReference>
<protein>
    <submittedName>
        <fullName evidence="8">Cache domain-containing protein</fullName>
    </submittedName>
</protein>
<accession>A0ABU9EQR3</accession>
<evidence type="ECO:0000256" key="5">
    <source>
        <dbReference type="ARBA" id="ARBA00023136"/>
    </source>
</evidence>
<evidence type="ECO:0000256" key="6">
    <source>
        <dbReference type="SAM" id="Phobius"/>
    </source>
</evidence>
<gene>
    <name evidence="8" type="ORF">AAEJ74_21615</name>
</gene>
<dbReference type="CDD" id="cd06225">
    <property type="entry name" value="HAMP"/>
    <property type="match status" value="1"/>
</dbReference>
<keyword evidence="9" id="KW-1185">Reference proteome</keyword>
<dbReference type="EMBL" id="JBBWYZ010000020">
    <property type="protein sequence ID" value="MEK9514202.1"/>
    <property type="molecule type" value="Genomic_DNA"/>
</dbReference>
<dbReference type="PROSITE" id="PS50885">
    <property type="entry name" value="HAMP"/>
    <property type="match status" value="1"/>
</dbReference>
<comment type="subcellular location">
    <subcellularLocation>
        <location evidence="1">Cell membrane</location>
        <topology evidence="1">Multi-pass membrane protein</topology>
    </subcellularLocation>
</comment>
<dbReference type="InterPro" id="IPR003660">
    <property type="entry name" value="HAMP_dom"/>
</dbReference>
<dbReference type="Pfam" id="PF02743">
    <property type="entry name" value="dCache_1"/>
    <property type="match status" value="1"/>
</dbReference>
<keyword evidence="3 6" id="KW-0812">Transmembrane</keyword>
<name>A0ABU9EQR3_LIMFS</name>
<dbReference type="SMART" id="SM00304">
    <property type="entry name" value="HAMP"/>
    <property type="match status" value="1"/>
</dbReference>
<dbReference type="Gene3D" id="3.30.450.20">
    <property type="entry name" value="PAS domain"/>
    <property type="match status" value="1"/>
</dbReference>
<comment type="caution">
    <text evidence="8">The sequence shown here is derived from an EMBL/GenBank/DDBJ whole genome shotgun (WGS) entry which is preliminary data.</text>
</comment>
<evidence type="ECO:0000256" key="3">
    <source>
        <dbReference type="ARBA" id="ARBA00022692"/>
    </source>
</evidence>
<evidence type="ECO:0000313" key="9">
    <source>
        <dbReference type="Proteomes" id="UP001387447"/>
    </source>
</evidence>
<dbReference type="Gene3D" id="6.10.340.10">
    <property type="match status" value="1"/>
</dbReference>
<evidence type="ECO:0000259" key="7">
    <source>
        <dbReference type="PROSITE" id="PS50885"/>
    </source>
</evidence>
<keyword evidence="4 6" id="KW-1133">Transmembrane helix</keyword>
<proteinExistence type="predicted"/>
<dbReference type="CDD" id="cd12913">
    <property type="entry name" value="PDC1_MCP_like"/>
    <property type="match status" value="1"/>
</dbReference>
<organism evidence="8 9">
    <name type="scientific">Limnospira fusiformis PMC 851.14</name>
    <dbReference type="NCBI Taxonomy" id="2219512"/>
    <lineage>
        <taxon>Bacteria</taxon>
        <taxon>Bacillati</taxon>
        <taxon>Cyanobacteriota</taxon>
        <taxon>Cyanophyceae</taxon>
        <taxon>Oscillatoriophycideae</taxon>
        <taxon>Oscillatoriales</taxon>
        <taxon>Sirenicapillariaceae</taxon>
        <taxon>Limnospira</taxon>
    </lineage>
</organism>
<evidence type="ECO:0000256" key="4">
    <source>
        <dbReference type="ARBA" id="ARBA00022989"/>
    </source>
</evidence>
<evidence type="ECO:0000256" key="1">
    <source>
        <dbReference type="ARBA" id="ARBA00004651"/>
    </source>
</evidence>
<dbReference type="InterPro" id="IPR033479">
    <property type="entry name" value="dCache_1"/>
</dbReference>
<sequence>MQLASNLTPRKAMKKIISIRHFIPALVVLPLLWATITTGVLAFYSGRKAVNSLMSELSQKSINSIEKHIDNYLKVPEIVNTINLITIENNLIDINNRELLTRYFHAQVDAIDGLYYIYLGTETGDFLGVQKQPDGTQALVIGNAAEAAGRSVYQLDSAGVRAEKIRTLEAQYDARQRPWYRSSLEIGEISWSPIYIFGSTLELGMTSTIPVKSPGGDTMGVVGIDLGLKDLSNFLRSLEISPQGIAFIMDRAGNLVASSTDEQPFLNENGQQRRLLALESQEPVIRSTVQHLLDTELSLNQIQQPISSRFRLNRERQLLQVTPMESMGLDWLIVVVIPESDFMELIYNNLRFTMIIGLGVTVVAITLGGIASWWIIKPIDNLHAGAKAIKANSFDPEMLESTISRSDEMAELGQAFVEMAAIVQAREKSMSEELVELHRQQEQWRRASHQNLDPTVRFQELMERARQARQNRV</sequence>
<feature type="transmembrane region" description="Helical" evidence="6">
    <location>
        <begin position="352"/>
        <end position="376"/>
    </location>
</feature>
<dbReference type="Proteomes" id="UP001387447">
    <property type="component" value="Unassembled WGS sequence"/>
</dbReference>
<keyword evidence="2" id="KW-1003">Cell membrane</keyword>
<evidence type="ECO:0000256" key="2">
    <source>
        <dbReference type="ARBA" id="ARBA00022475"/>
    </source>
</evidence>
<keyword evidence="5 6" id="KW-0472">Membrane</keyword>
<evidence type="ECO:0000313" key="8">
    <source>
        <dbReference type="EMBL" id="MEK9514202.1"/>
    </source>
</evidence>
<reference evidence="8 9" key="1">
    <citation type="journal article" date="2024" name="Front. Microbiol.">
        <title>Transcriptomic insights into the dominance of two phototrophs throughout the water column of a tropical hypersaline-alkaline crater lake (Dziani Dzaha, Mayotte).</title>
        <authorList>
            <person name="Duperron S."/>
            <person name="Halary S."/>
            <person name="Bouly J.-P."/>
            <person name="Roussel T."/>
            <person name="Hugoni M."/>
            <person name="Bruto M."/>
            <person name="Oger P."/>
            <person name="Duval C."/>
            <person name="Woo A."/>
            <person name="Jezequiel D."/>
            <person name="Ader M."/>
            <person name="Leboulanger C."/>
            <person name="Agogue H."/>
            <person name="Grossi V."/>
            <person name="Trousselier M."/>
            <person name="Bernard C."/>
        </authorList>
    </citation>
    <scope>NUCLEOTIDE SEQUENCE [LARGE SCALE GENOMIC DNA]</scope>
    <source>
        <strain evidence="8 9">PMC 851.14</strain>
    </source>
</reference>
<feature type="domain" description="HAMP" evidence="7">
    <location>
        <begin position="373"/>
        <end position="428"/>
    </location>
</feature>
<dbReference type="Pfam" id="PF00672">
    <property type="entry name" value="HAMP"/>
    <property type="match status" value="1"/>
</dbReference>